<name>A0AA88ARN8_FICCA</name>
<evidence type="ECO:0000313" key="3">
    <source>
        <dbReference type="Proteomes" id="UP001187192"/>
    </source>
</evidence>
<evidence type="ECO:0000313" key="2">
    <source>
        <dbReference type="EMBL" id="GMN56932.1"/>
    </source>
</evidence>
<gene>
    <name evidence="2" type="ORF">TIFTF001_026041</name>
</gene>
<dbReference type="InterPro" id="IPR032675">
    <property type="entry name" value="LRR_dom_sf"/>
</dbReference>
<organism evidence="2 3">
    <name type="scientific">Ficus carica</name>
    <name type="common">Common fig</name>
    <dbReference type="NCBI Taxonomy" id="3494"/>
    <lineage>
        <taxon>Eukaryota</taxon>
        <taxon>Viridiplantae</taxon>
        <taxon>Streptophyta</taxon>
        <taxon>Embryophyta</taxon>
        <taxon>Tracheophyta</taxon>
        <taxon>Spermatophyta</taxon>
        <taxon>Magnoliopsida</taxon>
        <taxon>eudicotyledons</taxon>
        <taxon>Gunneridae</taxon>
        <taxon>Pentapetalae</taxon>
        <taxon>rosids</taxon>
        <taxon>fabids</taxon>
        <taxon>Rosales</taxon>
        <taxon>Moraceae</taxon>
        <taxon>Ficeae</taxon>
        <taxon>Ficus</taxon>
    </lineage>
</organism>
<dbReference type="Proteomes" id="UP001187192">
    <property type="component" value="Unassembled WGS sequence"/>
</dbReference>
<keyword evidence="3" id="KW-1185">Reference proteome</keyword>
<dbReference type="AlphaFoldDB" id="A0AA88ARN8"/>
<evidence type="ECO:0000256" key="1">
    <source>
        <dbReference type="ARBA" id="ARBA00022821"/>
    </source>
</evidence>
<dbReference type="PANTHER" id="PTHR36766">
    <property type="entry name" value="PLANT BROAD-SPECTRUM MILDEW RESISTANCE PROTEIN RPW8"/>
    <property type="match status" value="1"/>
</dbReference>
<dbReference type="InterPro" id="IPR012337">
    <property type="entry name" value="RNaseH-like_sf"/>
</dbReference>
<dbReference type="SUPFAM" id="SSF52058">
    <property type="entry name" value="L domain-like"/>
    <property type="match status" value="1"/>
</dbReference>
<dbReference type="EMBL" id="BTGU01000067">
    <property type="protein sequence ID" value="GMN56932.1"/>
    <property type="molecule type" value="Genomic_DNA"/>
</dbReference>
<keyword evidence="1" id="KW-0611">Plant defense</keyword>
<dbReference type="GO" id="GO:0006952">
    <property type="term" value="P:defense response"/>
    <property type="evidence" value="ECO:0007669"/>
    <property type="project" value="UniProtKB-KW"/>
</dbReference>
<dbReference type="SUPFAM" id="SSF53098">
    <property type="entry name" value="Ribonuclease H-like"/>
    <property type="match status" value="1"/>
</dbReference>
<proteinExistence type="predicted"/>
<sequence length="363" mass="41769">MVTVFPPLELLNVDYCPRLETFLLRNLPSNFKELYLVALLPTTLTSLHICALENLKALNGEEFQHLTCVEELRIEDCNELQCFVGEMLPTSLTSLHLTRLGKLEELGEGLQHIFSLKQLCIKVCEELRWLSRNGLPASLISLWIENLPSLEYIGNGLFQQLTSLEEFEISWCQNLHYTSLEENEKEFQHLISLKKLEISSCPKLRSLLEENGLPRSLTSLCTKRPNRRHKRFHKHGSWILLWCWPQALLMLNFQMAVGRVQFVFRMFLITPDHNIYGGVHDTCHPSRGSYFHGMLRMRMTKYINGLYGGLEQVAKTLRVQRIGASHQAGSDSLLTRLVIMRLKETLPSSIEKFVGILHDPEVG</sequence>
<dbReference type="Gene3D" id="3.80.10.10">
    <property type="entry name" value="Ribonuclease Inhibitor"/>
    <property type="match status" value="2"/>
</dbReference>
<reference evidence="2" key="1">
    <citation type="submission" date="2023-07" db="EMBL/GenBank/DDBJ databases">
        <title>draft genome sequence of fig (Ficus carica).</title>
        <authorList>
            <person name="Takahashi T."/>
            <person name="Nishimura K."/>
        </authorList>
    </citation>
    <scope>NUCLEOTIDE SEQUENCE</scope>
</reference>
<dbReference type="Gene3D" id="3.30.420.10">
    <property type="entry name" value="Ribonuclease H-like superfamily/Ribonuclease H"/>
    <property type="match status" value="1"/>
</dbReference>
<dbReference type="InterPro" id="IPR036397">
    <property type="entry name" value="RNaseH_sf"/>
</dbReference>
<dbReference type="GO" id="GO:0003676">
    <property type="term" value="F:nucleic acid binding"/>
    <property type="evidence" value="ECO:0007669"/>
    <property type="project" value="InterPro"/>
</dbReference>
<dbReference type="PANTHER" id="PTHR36766:SF40">
    <property type="entry name" value="DISEASE RESISTANCE PROTEIN RGA3"/>
    <property type="match status" value="1"/>
</dbReference>
<accession>A0AA88ARN8</accession>
<protein>
    <submittedName>
        <fullName evidence="2">Uncharacterized protein</fullName>
    </submittedName>
</protein>
<comment type="caution">
    <text evidence="2">The sequence shown here is derived from an EMBL/GenBank/DDBJ whole genome shotgun (WGS) entry which is preliminary data.</text>
</comment>